<dbReference type="GO" id="GO:0030246">
    <property type="term" value="F:carbohydrate binding"/>
    <property type="evidence" value="ECO:0007669"/>
    <property type="project" value="UniProtKB-KW"/>
</dbReference>
<proteinExistence type="predicted"/>
<dbReference type="SUPFAM" id="SSF82026">
    <property type="entry name" value="Calcium-mediated lectin"/>
    <property type="match status" value="1"/>
</dbReference>
<dbReference type="RefSeq" id="WP_074296276.1">
    <property type="nucleotide sequence ID" value="NZ_FSRU01000001.1"/>
</dbReference>
<sequence>MDQQGKFTLPANTNFGVSAFTNSTFDQTVKILIDGQVKATFTGHGMSNNLIGSQVLNSGKGAVQVTVGTGSGGATPSSLISGRAILANRVNFGMVAADEGSDGDFNDSIIELNWPLR</sequence>
<dbReference type="AlphaFoldDB" id="A0A1N6J964"/>
<evidence type="ECO:0000313" key="3">
    <source>
        <dbReference type="Proteomes" id="UP000185151"/>
    </source>
</evidence>
<evidence type="ECO:0000313" key="2">
    <source>
        <dbReference type="EMBL" id="SIO40775.1"/>
    </source>
</evidence>
<dbReference type="Proteomes" id="UP000185151">
    <property type="component" value="Unassembled WGS sequence"/>
</dbReference>
<keyword evidence="3" id="KW-1185">Reference proteome</keyword>
<dbReference type="EMBL" id="FSRU01000001">
    <property type="protein sequence ID" value="SIO40775.1"/>
    <property type="molecule type" value="Genomic_DNA"/>
</dbReference>
<name>A0A1N6J964_9BURK</name>
<dbReference type="SMR" id="A0A1N6J964"/>
<keyword evidence="2" id="KW-0430">Lectin</keyword>
<organism evidence="2 3">
    <name type="scientific">Paraburkholderia phenazinium</name>
    <dbReference type="NCBI Taxonomy" id="60549"/>
    <lineage>
        <taxon>Bacteria</taxon>
        <taxon>Pseudomonadati</taxon>
        <taxon>Pseudomonadota</taxon>
        <taxon>Betaproteobacteria</taxon>
        <taxon>Burkholderiales</taxon>
        <taxon>Burkholderiaceae</taxon>
        <taxon>Paraburkholderia</taxon>
    </lineage>
</organism>
<accession>A0A1N6J964</accession>
<dbReference type="Pfam" id="PF07472">
    <property type="entry name" value="PA-IIL"/>
    <property type="match status" value="1"/>
</dbReference>
<feature type="domain" description="Calcium-mediated lectin" evidence="1">
    <location>
        <begin position="7"/>
        <end position="116"/>
    </location>
</feature>
<dbReference type="InterPro" id="IPR036684">
    <property type="entry name" value="Ca_lectin_sf"/>
</dbReference>
<protein>
    <submittedName>
        <fullName evidence="2">Fucose-binding lectin II (PA-IIL)</fullName>
    </submittedName>
</protein>
<gene>
    <name evidence="2" type="ORF">SAMN05444165_2916</name>
</gene>
<reference evidence="2 3" key="1">
    <citation type="submission" date="2016-11" db="EMBL/GenBank/DDBJ databases">
        <authorList>
            <person name="Jaros S."/>
            <person name="Januszkiewicz K."/>
            <person name="Wedrychowicz H."/>
        </authorList>
    </citation>
    <scope>NUCLEOTIDE SEQUENCE [LARGE SCALE GENOMIC DNA]</scope>
    <source>
        <strain evidence="2 3">GAS95</strain>
    </source>
</reference>
<dbReference type="InterPro" id="IPR010907">
    <property type="entry name" value="Ca-mediated_lectin"/>
</dbReference>
<dbReference type="Gene3D" id="2.60.120.400">
    <property type="entry name" value="Calcium-mediated lectin"/>
    <property type="match status" value="1"/>
</dbReference>
<evidence type="ECO:0000259" key="1">
    <source>
        <dbReference type="Pfam" id="PF07472"/>
    </source>
</evidence>
<dbReference type="OrthoDB" id="4351109at2"/>